<keyword evidence="2" id="KW-1185">Reference proteome</keyword>
<evidence type="ECO:0000313" key="2">
    <source>
        <dbReference type="Proteomes" id="UP000319976"/>
    </source>
</evidence>
<name>A0A517T3Q2_9PLAN</name>
<gene>
    <name evidence="1" type="ORF">V22_01870</name>
</gene>
<sequence>MPSFIRIHNSSRDRNGADRVTLPAHKRTDNNQSPLLRARSARFLSRLLFSEHIQPAMCLPNTTKAGSALRVNGWLNGIPAFAGMTEYKPEACYFGAWGLLGASRLMRGLEVVPVESVLLSHPPHPPEPQPGVFFSLMAFQPR</sequence>
<dbReference type="Proteomes" id="UP000319976">
    <property type="component" value="Chromosome"/>
</dbReference>
<accession>A0A517T3Q2</accession>
<dbReference type="EMBL" id="CP036316">
    <property type="protein sequence ID" value="QDT62989.1"/>
    <property type="molecule type" value="Genomic_DNA"/>
</dbReference>
<dbReference type="RefSeq" id="WP_231734123.1">
    <property type="nucleotide sequence ID" value="NZ_CP036316.1"/>
</dbReference>
<organism evidence="1 2">
    <name type="scientific">Calycomorphotria hydatis</name>
    <dbReference type="NCBI Taxonomy" id="2528027"/>
    <lineage>
        <taxon>Bacteria</taxon>
        <taxon>Pseudomonadati</taxon>
        <taxon>Planctomycetota</taxon>
        <taxon>Planctomycetia</taxon>
        <taxon>Planctomycetales</taxon>
        <taxon>Planctomycetaceae</taxon>
        <taxon>Calycomorphotria</taxon>
    </lineage>
</organism>
<dbReference type="AlphaFoldDB" id="A0A517T3Q2"/>
<proteinExistence type="predicted"/>
<protein>
    <submittedName>
        <fullName evidence="1">Uncharacterized protein</fullName>
    </submittedName>
</protein>
<reference evidence="1 2" key="1">
    <citation type="submission" date="2019-02" db="EMBL/GenBank/DDBJ databases">
        <title>Deep-cultivation of Planctomycetes and their phenomic and genomic characterization uncovers novel biology.</title>
        <authorList>
            <person name="Wiegand S."/>
            <person name="Jogler M."/>
            <person name="Boedeker C."/>
            <person name="Pinto D."/>
            <person name="Vollmers J."/>
            <person name="Rivas-Marin E."/>
            <person name="Kohn T."/>
            <person name="Peeters S.H."/>
            <person name="Heuer A."/>
            <person name="Rast P."/>
            <person name="Oberbeckmann S."/>
            <person name="Bunk B."/>
            <person name="Jeske O."/>
            <person name="Meyerdierks A."/>
            <person name="Storesund J.E."/>
            <person name="Kallscheuer N."/>
            <person name="Luecker S."/>
            <person name="Lage O.M."/>
            <person name="Pohl T."/>
            <person name="Merkel B.J."/>
            <person name="Hornburger P."/>
            <person name="Mueller R.-W."/>
            <person name="Bruemmer F."/>
            <person name="Labrenz M."/>
            <person name="Spormann A.M."/>
            <person name="Op den Camp H."/>
            <person name="Overmann J."/>
            <person name="Amann R."/>
            <person name="Jetten M.S.M."/>
            <person name="Mascher T."/>
            <person name="Medema M.H."/>
            <person name="Devos D.P."/>
            <person name="Kaster A.-K."/>
            <person name="Ovreas L."/>
            <person name="Rohde M."/>
            <person name="Galperin M.Y."/>
            <person name="Jogler C."/>
        </authorList>
    </citation>
    <scope>NUCLEOTIDE SEQUENCE [LARGE SCALE GENOMIC DNA]</scope>
    <source>
        <strain evidence="1 2">V22</strain>
    </source>
</reference>
<dbReference type="KEGG" id="chya:V22_01870"/>
<evidence type="ECO:0000313" key="1">
    <source>
        <dbReference type="EMBL" id="QDT62989.1"/>
    </source>
</evidence>